<name>A0ABR1JE34_9AGAR</name>
<comment type="caution">
    <text evidence="2">The sequence shown here is derived from an EMBL/GenBank/DDBJ whole genome shotgun (WGS) entry which is preliminary data.</text>
</comment>
<evidence type="ECO:0008006" key="4">
    <source>
        <dbReference type="Google" id="ProtNLM"/>
    </source>
</evidence>
<feature type="transmembrane region" description="Helical" evidence="1">
    <location>
        <begin position="31"/>
        <end position="50"/>
    </location>
</feature>
<keyword evidence="1" id="KW-0472">Membrane</keyword>
<dbReference type="EMBL" id="JBANRG010000017">
    <property type="protein sequence ID" value="KAK7458741.1"/>
    <property type="molecule type" value="Genomic_DNA"/>
</dbReference>
<evidence type="ECO:0000256" key="1">
    <source>
        <dbReference type="SAM" id="Phobius"/>
    </source>
</evidence>
<feature type="transmembrane region" description="Helical" evidence="1">
    <location>
        <begin position="62"/>
        <end position="86"/>
    </location>
</feature>
<feature type="transmembrane region" description="Helical" evidence="1">
    <location>
        <begin position="236"/>
        <end position="263"/>
    </location>
</feature>
<gene>
    <name evidence="2" type="ORF">VKT23_009741</name>
</gene>
<keyword evidence="3" id="KW-1185">Reference proteome</keyword>
<keyword evidence="1" id="KW-0812">Transmembrane</keyword>
<proteinExistence type="predicted"/>
<evidence type="ECO:0000313" key="3">
    <source>
        <dbReference type="Proteomes" id="UP001498398"/>
    </source>
</evidence>
<keyword evidence="1" id="KW-1133">Transmembrane helix</keyword>
<protein>
    <recommendedName>
        <fullName evidence="4">Gustatory receptor</fullName>
    </recommendedName>
</protein>
<sequence>MSSQTEVVENVLANEVANIIGSIAYRYQVSTISLCLFYGIFVPIFFRSVNILRRRQHHNRRVFIVIAGIIALSTTALVIFTIGLALRYISFAKEPVHGATPSWNQRLQSSEISAILYSEGQVWCTLINLLIGDSIIAWRAFILWSHFRFVQVLIVILLVGTAVFDLYSAIKIVAIINGIEKGKSPNGVSSSTAGAFFFSFGLNVSSTAFILIRAWRFRQMMKSAFLQAKKSMAYQVFVLLVECGLIFCALQLATALIILQSAIEDPNSDSVSSSALAYFAFTSSTPVLAGIYPLLVIIIVAGKQSMINNPVSATHNSLNSANHTDNERQFTDSHQLSMLEFPHKSASETSNGIQLSDHQSDSIALDLNMSEEREKPSFQAI</sequence>
<feature type="transmembrane region" description="Helical" evidence="1">
    <location>
        <begin position="275"/>
        <end position="300"/>
    </location>
</feature>
<evidence type="ECO:0000313" key="2">
    <source>
        <dbReference type="EMBL" id="KAK7458741.1"/>
    </source>
</evidence>
<feature type="transmembrane region" description="Helical" evidence="1">
    <location>
        <begin position="153"/>
        <end position="176"/>
    </location>
</feature>
<feature type="transmembrane region" description="Helical" evidence="1">
    <location>
        <begin position="196"/>
        <end position="215"/>
    </location>
</feature>
<reference evidence="2 3" key="1">
    <citation type="submission" date="2024-01" db="EMBL/GenBank/DDBJ databases">
        <title>A draft genome for the cacao thread blight pathogen Marasmiellus scandens.</title>
        <authorList>
            <person name="Baruah I.K."/>
            <person name="Leung J."/>
            <person name="Bukari Y."/>
            <person name="Amoako-Attah I."/>
            <person name="Meinhardt L.W."/>
            <person name="Bailey B.A."/>
            <person name="Cohen S.P."/>
        </authorList>
    </citation>
    <scope>NUCLEOTIDE SEQUENCE [LARGE SCALE GENOMIC DNA]</scope>
    <source>
        <strain evidence="2 3">GH-19</strain>
    </source>
</reference>
<accession>A0ABR1JE34</accession>
<organism evidence="2 3">
    <name type="scientific">Marasmiellus scandens</name>
    <dbReference type="NCBI Taxonomy" id="2682957"/>
    <lineage>
        <taxon>Eukaryota</taxon>
        <taxon>Fungi</taxon>
        <taxon>Dikarya</taxon>
        <taxon>Basidiomycota</taxon>
        <taxon>Agaricomycotina</taxon>
        <taxon>Agaricomycetes</taxon>
        <taxon>Agaricomycetidae</taxon>
        <taxon>Agaricales</taxon>
        <taxon>Marasmiineae</taxon>
        <taxon>Omphalotaceae</taxon>
        <taxon>Marasmiellus</taxon>
    </lineage>
</organism>
<dbReference type="Proteomes" id="UP001498398">
    <property type="component" value="Unassembled WGS sequence"/>
</dbReference>
<feature type="transmembrane region" description="Helical" evidence="1">
    <location>
        <begin position="120"/>
        <end position="141"/>
    </location>
</feature>